<dbReference type="EMBL" id="JADQDM010000010">
    <property type="protein sequence ID" value="MBF9222874.1"/>
    <property type="molecule type" value="Genomic_DNA"/>
</dbReference>
<evidence type="ECO:0000313" key="1">
    <source>
        <dbReference type="EMBL" id="MBF9222874.1"/>
    </source>
</evidence>
<gene>
    <name evidence="1" type="ORF">I2H31_17350</name>
</gene>
<dbReference type="RefSeq" id="WP_196294323.1">
    <property type="nucleotide sequence ID" value="NZ_JADQDM010000010.1"/>
</dbReference>
<accession>A0ABS0I7L1</accession>
<dbReference type="InterPro" id="IPR013784">
    <property type="entry name" value="Carb-bd-like_fold"/>
</dbReference>
<keyword evidence="2" id="KW-1185">Reference proteome</keyword>
<protein>
    <submittedName>
        <fullName evidence="1">Carboxypeptidase-like regulatory domain-containing protein</fullName>
    </submittedName>
</protein>
<dbReference type="Gene3D" id="2.60.40.1120">
    <property type="entry name" value="Carboxypeptidase-like, regulatory domain"/>
    <property type="match status" value="1"/>
</dbReference>
<proteinExistence type="predicted"/>
<dbReference type="Proteomes" id="UP000618931">
    <property type="component" value="Unassembled WGS sequence"/>
</dbReference>
<name>A0ABS0I7L1_9BACT</name>
<reference evidence="1 2" key="1">
    <citation type="submission" date="2020-11" db="EMBL/GenBank/DDBJ databases">
        <authorList>
            <person name="Kim M.K."/>
        </authorList>
    </citation>
    <scope>NUCLEOTIDE SEQUENCE [LARGE SCALE GENOMIC DNA]</scope>
    <source>
        <strain evidence="1 2">BT662</strain>
    </source>
</reference>
<dbReference type="Pfam" id="PF13620">
    <property type="entry name" value="CarboxypepD_reg"/>
    <property type="match status" value="1"/>
</dbReference>
<organism evidence="1 2">
    <name type="scientific">Hymenobacter ruricola</name>
    <dbReference type="NCBI Taxonomy" id="2791023"/>
    <lineage>
        <taxon>Bacteria</taxon>
        <taxon>Pseudomonadati</taxon>
        <taxon>Bacteroidota</taxon>
        <taxon>Cytophagia</taxon>
        <taxon>Cytophagales</taxon>
        <taxon>Hymenobacteraceae</taxon>
        <taxon>Hymenobacter</taxon>
    </lineage>
</organism>
<comment type="caution">
    <text evidence="1">The sequence shown here is derived from an EMBL/GenBank/DDBJ whole genome shotgun (WGS) entry which is preliminary data.</text>
</comment>
<dbReference type="SUPFAM" id="SSF49452">
    <property type="entry name" value="Starch-binding domain-like"/>
    <property type="match status" value="1"/>
</dbReference>
<evidence type="ECO:0000313" key="2">
    <source>
        <dbReference type="Proteomes" id="UP000618931"/>
    </source>
</evidence>
<sequence>MAVHSLISIPRPCSESWATMTPTAQGRHCAACATEVVDFTRLSEAEILAFLSAPRGCAPVCIVAHTSQVAAAPGASGSRWRRWLVAGLALLGWHPLAASAADTPQVPPAPPALAAADPAAHKQLIIRGQVTDGENGRPVRGMFLFINDTQYGATTDEAGRFELVLGAQWPPVQAGTLTLRVQGQPFEFKAQEVRVNLRAPQPIEVHITLQSVEGRGRIMGKPYLPKRPVKPPRS</sequence>